<evidence type="ECO:0000313" key="3">
    <source>
        <dbReference type="Proteomes" id="UP000245938"/>
    </source>
</evidence>
<dbReference type="EMBL" id="QFVR01000020">
    <property type="protein sequence ID" value="PWI24497.1"/>
    <property type="molecule type" value="Genomic_DNA"/>
</dbReference>
<proteinExistence type="predicted"/>
<evidence type="ECO:0000313" key="2">
    <source>
        <dbReference type="EMBL" id="PWI24497.1"/>
    </source>
</evidence>
<dbReference type="RefSeq" id="WP_109306838.1">
    <property type="nucleotide sequence ID" value="NZ_BJUF01000011.1"/>
</dbReference>
<feature type="transmembrane region" description="Helical" evidence="1">
    <location>
        <begin position="7"/>
        <end position="25"/>
    </location>
</feature>
<keyword evidence="1" id="KW-0812">Transmembrane</keyword>
<protein>
    <submittedName>
        <fullName evidence="2">Uncharacterized protein</fullName>
    </submittedName>
</protein>
<gene>
    <name evidence="2" type="ORF">DEX24_12965</name>
</gene>
<accession>A0A2U3AJ13</accession>
<comment type="caution">
    <text evidence="2">The sequence shown here is derived from an EMBL/GenBank/DDBJ whole genome shotgun (WGS) entry which is preliminary data.</text>
</comment>
<dbReference type="AlphaFoldDB" id="A0A2U3AJ13"/>
<organism evidence="2 3">
    <name type="scientific">Kurthia sibirica</name>
    <dbReference type="NCBI Taxonomy" id="202750"/>
    <lineage>
        <taxon>Bacteria</taxon>
        <taxon>Bacillati</taxon>
        <taxon>Bacillota</taxon>
        <taxon>Bacilli</taxon>
        <taxon>Bacillales</taxon>
        <taxon>Caryophanaceae</taxon>
        <taxon>Kurthia</taxon>
    </lineage>
</organism>
<feature type="transmembrane region" description="Helical" evidence="1">
    <location>
        <begin position="31"/>
        <end position="48"/>
    </location>
</feature>
<name>A0A2U3AJ13_9BACL</name>
<reference evidence="2 3" key="1">
    <citation type="submission" date="2018-05" db="EMBL/GenBank/DDBJ databases">
        <title>Kurthia sibirica genome sequence.</title>
        <authorList>
            <person name="Maclea K.S."/>
            <person name="Goen A.E."/>
        </authorList>
    </citation>
    <scope>NUCLEOTIDE SEQUENCE [LARGE SCALE GENOMIC DNA]</scope>
    <source>
        <strain evidence="2 3">ATCC 49154</strain>
    </source>
</reference>
<sequence length="215" mass="24708">MTILRFIIIYVVILALGMLAAVLGVPQAVSLSVFTAVAIILVVSYMYAMTGAKDSKWPLLAIRFQKKSPMFAYIFALRDGTLEDELEAVSLIEKKVKNQETVLDYQFLRALRLNDLSGAKAIISTMKTSPRKRFNIAIHDAANKKYGVARSHKLDFIWMEYYIEAYIALVQHNKEKYIEFMEKAIEETKGLQKLTNESTYARDLREWQDRPKSKK</sequence>
<evidence type="ECO:0000256" key="1">
    <source>
        <dbReference type="SAM" id="Phobius"/>
    </source>
</evidence>
<keyword evidence="3" id="KW-1185">Reference proteome</keyword>
<dbReference type="OrthoDB" id="2453260at2"/>
<keyword evidence="1" id="KW-0472">Membrane</keyword>
<keyword evidence="1" id="KW-1133">Transmembrane helix</keyword>
<dbReference type="Proteomes" id="UP000245938">
    <property type="component" value="Unassembled WGS sequence"/>
</dbReference>